<protein>
    <recommendedName>
        <fullName evidence="8">BED-type domain-containing protein</fullName>
    </recommendedName>
</protein>
<dbReference type="Proteomes" id="UP000800200">
    <property type="component" value="Unassembled WGS sequence"/>
</dbReference>
<evidence type="ECO:0000313" key="7">
    <source>
        <dbReference type="Proteomes" id="UP000800200"/>
    </source>
</evidence>
<dbReference type="GO" id="GO:0005634">
    <property type="term" value="C:nucleus"/>
    <property type="evidence" value="ECO:0007669"/>
    <property type="project" value="UniProtKB-SubCell"/>
</dbReference>
<dbReference type="GO" id="GO:0008270">
    <property type="term" value="F:zinc ion binding"/>
    <property type="evidence" value="ECO:0007669"/>
    <property type="project" value="UniProtKB-KW"/>
</dbReference>
<evidence type="ECO:0000256" key="3">
    <source>
        <dbReference type="ARBA" id="ARBA00022771"/>
    </source>
</evidence>
<keyword evidence="5" id="KW-0539">Nucleus</keyword>
<dbReference type="EMBL" id="ML994634">
    <property type="protein sequence ID" value="KAF2185332.1"/>
    <property type="molecule type" value="Genomic_DNA"/>
</dbReference>
<dbReference type="InterPro" id="IPR052035">
    <property type="entry name" value="ZnF_BED_domain_contain"/>
</dbReference>
<keyword evidence="4" id="KW-0862">Zinc</keyword>
<name>A0A6A6E3K9_9PEZI</name>
<gene>
    <name evidence="6" type="ORF">K469DRAFT_750467</name>
</gene>
<dbReference type="PANTHER" id="PTHR46481:SF10">
    <property type="entry name" value="ZINC FINGER BED DOMAIN-CONTAINING PROTEIN 39"/>
    <property type="match status" value="1"/>
</dbReference>
<dbReference type="OrthoDB" id="3935139at2759"/>
<keyword evidence="3" id="KW-0863">Zinc-finger</keyword>
<proteinExistence type="predicted"/>
<evidence type="ECO:0000256" key="2">
    <source>
        <dbReference type="ARBA" id="ARBA00022723"/>
    </source>
</evidence>
<evidence type="ECO:0000256" key="5">
    <source>
        <dbReference type="ARBA" id="ARBA00023242"/>
    </source>
</evidence>
<keyword evidence="2" id="KW-0479">Metal-binding</keyword>
<sequence>MSSFLDIASTIAPSDILESSTASRTKKKGKKSAPVWAYTRQPLECEDATLLYCAHCPLRDEDKLPYGSNTSSAMTKHIQRHHPTVVIEKPLSKKQEVVKQQLQQLYIQAKANRDIDEFHLEVLRACLNDEVVLEALITLIVVEFHTLCQALNKACIGRIPTSHSTVHIKTRDAWTKHKHTVQIKLQAAISHIHIALDIWTSPNRYLLLAICAYFTTYEQKKEKALLALKEVSGYSSEDQFSILFPVLQDYVISELESYDNQDKNRDVTDKEDVYKKKYRKKKNLKNLYNSI</sequence>
<accession>A0A6A6E3K9</accession>
<organism evidence="6 7">
    <name type="scientific">Zopfia rhizophila CBS 207.26</name>
    <dbReference type="NCBI Taxonomy" id="1314779"/>
    <lineage>
        <taxon>Eukaryota</taxon>
        <taxon>Fungi</taxon>
        <taxon>Dikarya</taxon>
        <taxon>Ascomycota</taxon>
        <taxon>Pezizomycotina</taxon>
        <taxon>Dothideomycetes</taxon>
        <taxon>Dothideomycetes incertae sedis</taxon>
        <taxon>Zopfiaceae</taxon>
        <taxon>Zopfia</taxon>
    </lineage>
</organism>
<evidence type="ECO:0000313" key="6">
    <source>
        <dbReference type="EMBL" id="KAF2185332.1"/>
    </source>
</evidence>
<evidence type="ECO:0000256" key="4">
    <source>
        <dbReference type="ARBA" id="ARBA00022833"/>
    </source>
</evidence>
<evidence type="ECO:0008006" key="8">
    <source>
        <dbReference type="Google" id="ProtNLM"/>
    </source>
</evidence>
<evidence type="ECO:0000256" key="1">
    <source>
        <dbReference type="ARBA" id="ARBA00004123"/>
    </source>
</evidence>
<dbReference type="AlphaFoldDB" id="A0A6A6E3K9"/>
<reference evidence="6" key="1">
    <citation type="journal article" date="2020" name="Stud. Mycol.">
        <title>101 Dothideomycetes genomes: a test case for predicting lifestyles and emergence of pathogens.</title>
        <authorList>
            <person name="Haridas S."/>
            <person name="Albert R."/>
            <person name="Binder M."/>
            <person name="Bloem J."/>
            <person name="Labutti K."/>
            <person name="Salamov A."/>
            <person name="Andreopoulos B."/>
            <person name="Baker S."/>
            <person name="Barry K."/>
            <person name="Bills G."/>
            <person name="Bluhm B."/>
            <person name="Cannon C."/>
            <person name="Castanera R."/>
            <person name="Culley D."/>
            <person name="Daum C."/>
            <person name="Ezra D."/>
            <person name="Gonzalez J."/>
            <person name="Henrissat B."/>
            <person name="Kuo A."/>
            <person name="Liang C."/>
            <person name="Lipzen A."/>
            <person name="Lutzoni F."/>
            <person name="Magnuson J."/>
            <person name="Mondo S."/>
            <person name="Nolan M."/>
            <person name="Ohm R."/>
            <person name="Pangilinan J."/>
            <person name="Park H.-J."/>
            <person name="Ramirez L."/>
            <person name="Alfaro M."/>
            <person name="Sun H."/>
            <person name="Tritt A."/>
            <person name="Yoshinaga Y."/>
            <person name="Zwiers L.-H."/>
            <person name="Turgeon B."/>
            <person name="Goodwin S."/>
            <person name="Spatafora J."/>
            <person name="Crous P."/>
            <person name="Grigoriev I."/>
        </authorList>
    </citation>
    <scope>NUCLEOTIDE SEQUENCE</scope>
    <source>
        <strain evidence="6">CBS 207.26</strain>
    </source>
</reference>
<comment type="subcellular location">
    <subcellularLocation>
        <location evidence="1">Nucleus</location>
    </subcellularLocation>
</comment>
<keyword evidence="7" id="KW-1185">Reference proteome</keyword>
<dbReference type="PANTHER" id="PTHR46481">
    <property type="entry name" value="ZINC FINGER BED DOMAIN-CONTAINING PROTEIN 4"/>
    <property type="match status" value="1"/>
</dbReference>